<dbReference type="Proteomes" id="UP001139028">
    <property type="component" value="Unassembled WGS sequence"/>
</dbReference>
<organism evidence="1 2">
    <name type="scientific">Microbulbifer okhotskensis</name>
    <dbReference type="NCBI Taxonomy" id="2926617"/>
    <lineage>
        <taxon>Bacteria</taxon>
        <taxon>Pseudomonadati</taxon>
        <taxon>Pseudomonadota</taxon>
        <taxon>Gammaproteobacteria</taxon>
        <taxon>Cellvibrionales</taxon>
        <taxon>Microbulbiferaceae</taxon>
        <taxon>Microbulbifer</taxon>
    </lineage>
</organism>
<protein>
    <submittedName>
        <fullName evidence="1">Phage tail assembly chaperone</fullName>
    </submittedName>
</protein>
<evidence type="ECO:0000313" key="1">
    <source>
        <dbReference type="EMBL" id="MCO1336324.1"/>
    </source>
</evidence>
<dbReference type="AlphaFoldDB" id="A0A9X2ER66"/>
<keyword evidence="2" id="KW-1185">Reference proteome</keyword>
<proteinExistence type="predicted"/>
<sequence>MAKDVNKNTADENTQEFEVTIDGSEVLFKVTRNDYNKLVNQLGPGNKVNAFHNFLVSTVSDEGKQALLKVLADRPGSEVAIGSGIYEAYTPDLQVTVKKR</sequence>
<dbReference type="RefSeq" id="WP_252471907.1">
    <property type="nucleotide sequence ID" value="NZ_JALBWM010000123.1"/>
</dbReference>
<accession>A0A9X2ER66</accession>
<dbReference type="Pfam" id="PF10963">
    <property type="entry name" value="Phage_TAC_10"/>
    <property type="match status" value="1"/>
</dbReference>
<gene>
    <name evidence="1" type="ORF">MO867_18485</name>
</gene>
<dbReference type="InterPro" id="IPR024406">
    <property type="entry name" value="TAC-10"/>
</dbReference>
<reference evidence="1" key="1">
    <citation type="journal article" date="2022" name="Arch. Microbiol.">
        <title>Microbulbifer okhotskensis sp. nov., isolated from a deep bottom sediment of the Okhotsk Sea.</title>
        <authorList>
            <person name="Romanenko L."/>
            <person name="Kurilenko V."/>
            <person name="Otstavnykh N."/>
            <person name="Velansky P."/>
            <person name="Isaeva M."/>
            <person name="Mikhailov V."/>
        </authorList>
    </citation>
    <scope>NUCLEOTIDE SEQUENCE</scope>
    <source>
        <strain evidence="1">OS29</strain>
    </source>
</reference>
<dbReference type="EMBL" id="JALBWM010000123">
    <property type="protein sequence ID" value="MCO1336324.1"/>
    <property type="molecule type" value="Genomic_DNA"/>
</dbReference>
<evidence type="ECO:0000313" key="2">
    <source>
        <dbReference type="Proteomes" id="UP001139028"/>
    </source>
</evidence>
<comment type="caution">
    <text evidence="1">The sequence shown here is derived from an EMBL/GenBank/DDBJ whole genome shotgun (WGS) entry which is preliminary data.</text>
</comment>
<name>A0A9X2ER66_9GAMM</name>